<reference evidence="2" key="1">
    <citation type="submission" date="2022-03" db="EMBL/GenBank/DDBJ databases">
        <authorList>
            <person name="Tunstrom K."/>
        </authorList>
    </citation>
    <scope>NUCLEOTIDE SEQUENCE</scope>
</reference>
<accession>A0AAU9VFJ4</accession>
<feature type="compositionally biased region" description="Low complexity" evidence="1">
    <location>
        <begin position="47"/>
        <end position="57"/>
    </location>
</feature>
<dbReference type="AlphaFoldDB" id="A0AAU9VFJ4"/>
<evidence type="ECO:0000256" key="1">
    <source>
        <dbReference type="SAM" id="MobiDB-lite"/>
    </source>
</evidence>
<feature type="compositionally biased region" description="Polar residues" evidence="1">
    <location>
        <begin position="66"/>
        <end position="84"/>
    </location>
</feature>
<keyword evidence="3" id="KW-1185">Reference proteome</keyword>
<sequence length="172" mass="19449">MAYFNNISAGKKESDSEEGLSGNEEEVEEEDHVSERSEPSDTEQECSDTSSDSSDFDMPLFEVRTEMQSSSEMQISASLSTATEDNPAPRSRYFVKDGTVWLKTPFRQNVKTRAENIITQLPGVTKEAKSATSELESWGLFFINDMLENVLRFTNVRIQRKIKSCDDLSKHT</sequence>
<evidence type="ECO:0000313" key="3">
    <source>
        <dbReference type="Proteomes" id="UP001153954"/>
    </source>
</evidence>
<feature type="region of interest" description="Disordered" evidence="1">
    <location>
        <begin position="1"/>
        <end position="90"/>
    </location>
</feature>
<gene>
    <name evidence="2" type="ORF">EEDITHA_LOCUS23022</name>
</gene>
<comment type="caution">
    <text evidence="2">The sequence shown here is derived from an EMBL/GenBank/DDBJ whole genome shotgun (WGS) entry which is preliminary data.</text>
</comment>
<evidence type="ECO:0000313" key="2">
    <source>
        <dbReference type="EMBL" id="CAH2109160.1"/>
    </source>
</evidence>
<proteinExistence type="predicted"/>
<name>A0AAU9VFJ4_EUPED</name>
<organism evidence="2 3">
    <name type="scientific">Euphydryas editha</name>
    <name type="common">Edith's checkerspot</name>
    <dbReference type="NCBI Taxonomy" id="104508"/>
    <lineage>
        <taxon>Eukaryota</taxon>
        <taxon>Metazoa</taxon>
        <taxon>Ecdysozoa</taxon>
        <taxon>Arthropoda</taxon>
        <taxon>Hexapoda</taxon>
        <taxon>Insecta</taxon>
        <taxon>Pterygota</taxon>
        <taxon>Neoptera</taxon>
        <taxon>Endopterygota</taxon>
        <taxon>Lepidoptera</taxon>
        <taxon>Glossata</taxon>
        <taxon>Ditrysia</taxon>
        <taxon>Papilionoidea</taxon>
        <taxon>Nymphalidae</taxon>
        <taxon>Nymphalinae</taxon>
        <taxon>Euphydryas</taxon>
    </lineage>
</organism>
<feature type="compositionally biased region" description="Acidic residues" evidence="1">
    <location>
        <begin position="15"/>
        <end position="32"/>
    </location>
</feature>
<protein>
    <recommendedName>
        <fullName evidence="4">Biogenesis of lysosome-related organelles complex 1 subunit 3</fullName>
    </recommendedName>
</protein>
<evidence type="ECO:0008006" key="4">
    <source>
        <dbReference type="Google" id="ProtNLM"/>
    </source>
</evidence>
<dbReference type="EMBL" id="CAKOGL010000064">
    <property type="protein sequence ID" value="CAH2109160.1"/>
    <property type="molecule type" value="Genomic_DNA"/>
</dbReference>
<dbReference type="Proteomes" id="UP001153954">
    <property type="component" value="Unassembled WGS sequence"/>
</dbReference>